<keyword evidence="2" id="KW-1185">Reference proteome</keyword>
<dbReference type="EMBL" id="WVUD01000063">
    <property type="protein sequence ID" value="MYL85186.1"/>
    <property type="molecule type" value="Genomic_DNA"/>
</dbReference>
<comment type="caution">
    <text evidence="1">The sequence shown here is derived from an EMBL/GenBank/DDBJ whole genome shotgun (WGS) entry which is preliminary data.</text>
</comment>
<evidence type="ECO:0000313" key="1">
    <source>
        <dbReference type="EMBL" id="MYL85186.1"/>
    </source>
</evidence>
<protein>
    <submittedName>
        <fullName evidence="1">Uncharacterized protein</fullName>
    </submittedName>
</protein>
<evidence type="ECO:0000313" key="2">
    <source>
        <dbReference type="Proteomes" id="UP000482487"/>
    </source>
</evidence>
<organism evidence="1 2">
    <name type="scientific">Solidesulfovibrio aerotolerans</name>
    <dbReference type="NCBI Taxonomy" id="295255"/>
    <lineage>
        <taxon>Bacteria</taxon>
        <taxon>Pseudomonadati</taxon>
        <taxon>Thermodesulfobacteriota</taxon>
        <taxon>Desulfovibrionia</taxon>
        <taxon>Desulfovibrionales</taxon>
        <taxon>Desulfovibrionaceae</taxon>
        <taxon>Solidesulfovibrio</taxon>
    </lineage>
</organism>
<gene>
    <name evidence="1" type="ORF">GTA51_18980</name>
</gene>
<dbReference type="AlphaFoldDB" id="A0A7C9IPE9"/>
<accession>A0A7C9IPE9</accession>
<dbReference type="RefSeq" id="WP_160963919.1">
    <property type="nucleotide sequence ID" value="NZ_WVUD01000063.1"/>
</dbReference>
<name>A0A7C9IPE9_9BACT</name>
<dbReference type="Proteomes" id="UP000482487">
    <property type="component" value="Unassembled WGS sequence"/>
</dbReference>
<sequence length="73" mass="7972">MSLGDDQLLDLKDSIFAAFRPIESLFKVMGSASVDEGGETTRLCSEIGLELARIFRGKLDAALDILTAETRRP</sequence>
<dbReference type="OrthoDB" id="9855385at2"/>
<proteinExistence type="predicted"/>
<reference evidence="1 2" key="1">
    <citation type="submission" date="2020-01" db="EMBL/GenBank/DDBJ databases">
        <title>Genome sequence of Desulfovibrio aerotolerans DSM 16695(T).</title>
        <authorList>
            <person name="Karnachuk O."/>
            <person name="Avakyan M."/>
            <person name="Mardanov A."/>
            <person name="Kadnikov V."/>
            <person name="Ravin N."/>
        </authorList>
    </citation>
    <scope>NUCLEOTIDE SEQUENCE [LARGE SCALE GENOMIC DNA]</scope>
    <source>
        <strain evidence="1 2">DSM 16695</strain>
    </source>
</reference>